<accession>A0A543I919</accession>
<dbReference type="Gene3D" id="3.50.30.10">
    <property type="entry name" value="Phosphohistidine domain"/>
    <property type="match status" value="1"/>
</dbReference>
<dbReference type="Pfam" id="PF00391">
    <property type="entry name" value="PEP-utilizers"/>
    <property type="match status" value="1"/>
</dbReference>
<protein>
    <submittedName>
        <fullName evidence="2">PEP-utilizing family enzyme</fullName>
    </submittedName>
</protein>
<dbReference type="InterPro" id="IPR008279">
    <property type="entry name" value="PEP-util_enz_mobile_dom"/>
</dbReference>
<dbReference type="AlphaFoldDB" id="A0A543I919"/>
<dbReference type="RefSeq" id="WP_141966134.1">
    <property type="nucleotide sequence ID" value="NZ_VFPO01000001.1"/>
</dbReference>
<dbReference type="Proteomes" id="UP000316706">
    <property type="component" value="Unassembled WGS sequence"/>
</dbReference>
<name>A0A543I919_9ACTN</name>
<dbReference type="GO" id="GO:0016772">
    <property type="term" value="F:transferase activity, transferring phosphorus-containing groups"/>
    <property type="evidence" value="ECO:0007669"/>
    <property type="project" value="InterPro"/>
</dbReference>
<gene>
    <name evidence="2" type="ORF">FHX41_0676</name>
</gene>
<evidence type="ECO:0000313" key="3">
    <source>
        <dbReference type="Proteomes" id="UP000316706"/>
    </source>
</evidence>
<dbReference type="OrthoDB" id="9765468at2"/>
<feature type="domain" description="PEP-utilising enzyme mobile" evidence="1">
    <location>
        <begin position="51"/>
        <end position="114"/>
    </location>
</feature>
<proteinExistence type="predicted"/>
<sequence length="141" mass="14508">MTGSATAPEFVTVGEGTSVLRSDAVVEGPIKWLDSPADVIAFMESGEAQESIVLSRGGTTTFMAPALSMGVKGLITLQGAPTSHLGILSREFGIPCIMSVTFTEGVKTDRGEIIPADGTIVRLDTSGERGRVLAAAPEAGN</sequence>
<dbReference type="EMBL" id="VFPO01000001">
    <property type="protein sequence ID" value="TQM67078.1"/>
    <property type="molecule type" value="Genomic_DNA"/>
</dbReference>
<comment type="caution">
    <text evidence="2">The sequence shown here is derived from an EMBL/GenBank/DDBJ whole genome shotgun (WGS) entry which is preliminary data.</text>
</comment>
<reference evidence="2 3" key="1">
    <citation type="submission" date="2019-06" db="EMBL/GenBank/DDBJ databases">
        <title>Sequencing the genomes of 1000 actinobacteria strains.</title>
        <authorList>
            <person name="Klenk H.-P."/>
        </authorList>
    </citation>
    <scope>NUCLEOTIDE SEQUENCE [LARGE SCALE GENOMIC DNA]</scope>
    <source>
        <strain evidence="2 3">DSM 45043</strain>
    </source>
</reference>
<organism evidence="2 3">
    <name type="scientific">Actinomadura hallensis</name>
    <dbReference type="NCBI Taxonomy" id="337895"/>
    <lineage>
        <taxon>Bacteria</taxon>
        <taxon>Bacillati</taxon>
        <taxon>Actinomycetota</taxon>
        <taxon>Actinomycetes</taxon>
        <taxon>Streptosporangiales</taxon>
        <taxon>Thermomonosporaceae</taxon>
        <taxon>Actinomadura</taxon>
    </lineage>
</organism>
<dbReference type="InterPro" id="IPR036637">
    <property type="entry name" value="Phosphohistidine_dom_sf"/>
</dbReference>
<evidence type="ECO:0000313" key="2">
    <source>
        <dbReference type="EMBL" id="TQM67078.1"/>
    </source>
</evidence>
<keyword evidence="3" id="KW-1185">Reference proteome</keyword>
<evidence type="ECO:0000259" key="1">
    <source>
        <dbReference type="Pfam" id="PF00391"/>
    </source>
</evidence>
<dbReference type="SUPFAM" id="SSF52009">
    <property type="entry name" value="Phosphohistidine domain"/>
    <property type="match status" value="1"/>
</dbReference>